<evidence type="ECO:0008006" key="3">
    <source>
        <dbReference type="Google" id="ProtNLM"/>
    </source>
</evidence>
<organism evidence="1 2">
    <name type="scientific">Caballeronia udeis</name>
    <dbReference type="NCBI Taxonomy" id="1232866"/>
    <lineage>
        <taxon>Bacteria</taxon>
        <taxon>Pseudomonadati</taxon>
        <taxon>Pseudomonadota</taxon>
        <taxon>Betaproteobacteria</taxon>
        <taxon>Burkholderiales</taxon>
        <taxon>Burkholderiaceae</taxon>
        <taxon>Caballeronia</taxon>
    </lineage>
</organism>
<proteinExistence type="predicted"/>
<gene>
    <name evidence="1" type="ORF">ABH943_004659</name>
</gene>
<keyword evidence="2" id="KW-1185">Reference proteome</keyword>
<dbReference type="EMBL" id="JBIYDN010000015">
    <property type="protein sequence ID" value="MFK4444637.1"/>
    <property type="molecule type" value="Genomic_DNA"/>
</dbReference>
<reference evidence="1 2" key="1">
    <citation type="submission" date="2024-11" db="EMBL/GenBank/DDBJ databases">
        <title>Using genomics to understand microbial adaptation to soil warming.</title>
        <authorList>
            <person name="Deangelis K.M. PhD."/>
        </authorList>
    </citation>
    <scope>NUCLEOTIDE SEQUENCE [LARGE SCALE GENOMIC DNA]</scope>
    <source>
        <strain evidence="1 2">GAS97</strain>
    </source>
</reference>
<comment type="caution">
    <text evidence="1">The sequence shown here is derived from an EMBL/GenBank/DDBJ whole genome shotgun (WGS) entry which is preliminary data.</text>
</comment>
<dbReference type="RefSeq" id="WP_404609728.1">
    <property type="nucleotide sequence ID" value="NZ_JBIYDN010000015.1"/>
</dbReference>
<sequence>MTQPLTSLNQKTILRIIQEVMGDFGLPIPTQIIGNTDKTVSQMLIHATRVGEDLAARGSINDGWPVMRKEYTFNLVGYGGYSGNTTLGSNVITNMNTVANIAVGMIGTSTQTPYGVTVTAVDPIGMTVTLNQPALATDTGALFSFGNESYAIPADADHFIQQTGWDRSFRWQLVGPLSAQEWQVLKSGISPTGPRLRYRIMDGLIFVNPVPASLDNLVMEYYSTGWCQSSAGVAQTSWMADTDTPVLQDRLFILGMIARFLNRKGFDSSSAQREYDDAVEAAIGRAGGSRVLPMNARAEPPILLGSANVPDTGFGS</sequence>
<name>A0ABW8MLS8_9BURK</name>
<evidence type="ECO:0000313" key="1">
    <source>
        <dbReference type="EMBL" id="MFK4444637.1"/>
    </source>
</evidence>
<evidence type="ECO:0000313" key="2">
    <source>
        <dbReference type="Proteomes" id="UP001620514"/>
    </source>
</evidence>
<dbReference type="Proteomes" id="UP001620514">
    <property type="component" value="Unassembled WGS sequence"/>
</dbReference>
<protein>
    <recommendedName>
        <fullName evidence="3">Bacteriophage protein</fullName>
    </recommendedName>
</protein>
<accession>A0ABW8MLS8</accession>